<dbReference type="SMART" id="SM00822">
    <property type="entry name" value="PKS_KR"/>
    <property type="match status" value="1"/>
</dbReference>
<dbReference type="PROSITE" id="PS00606">
    <property type="entry name" value="KS3_1"/>
    <property type="match status" value="1"/>
</dbReference>
<evidence type="ECO:0000256" key="8">
    <source>
        <dbReference type="SAM" id="MobiDB-lite"/>
    </source>
</evidence>
<dbReference type="InterPro" id="IPR032821">
    <property type="entry name" value="PKS_assoc"/>
</dbReference>
<dbReference type="Pfam" id="PF16197">
    <property type="entry name" value="KAsynt_C_assoc"/>
    <property type="match status" value="1"/>
</dbReference>
<keyword evidence="7" id="KW-0012">Acyltransferase</keyword>
<dbReference type="InterPro" id="IPR057326">
    <property type="entry name" value="KR_dom"/>
</dbReference>
<dbReference type="InterPro" id="IPR006162">
    <property type="entry name" value="Ppantetheine_attach_site"/>
</dbReference>
<dbReference type="Gene3D" id="3.40.47.10">
    <property type="match status" value="1"/>
</dbReference>
<evidence type="ECO:0000256" key="5">
    <source>
        <dbReference type="ARBA" id="ARBA00023194"/>
    </source>
</evidence>
<dbReference type="SUPFAM" id="SSF55048">
    <property type="entry name" value="Probable ACP-binding domain of malonyl-CoA ACP transacylase"/>
    <property type="match status" value="1"/>
</dbReference>
<feature type="domain" description="Carrier" evidence="9">
    <location>
        <begin position="1430"/>
        <end position="1505"/>
    </location>
</feature>
<dbReference type="SMART" id="SM01294">
    <property type="entry name" value="PKS_PP_betabranch"/>
    <property type="match status" value="1"/>
</dbReference>
<feature type="region of interest" description="Disordered" evidence="8">
    <location>
        <begin position="1506"/>
        <end position="1585"/>
    </location>
</feature>
<dbReference type="SUPFAM" id="SSF47336">
    <property type="entry name" value="ACP-like"/>
    <property type="match status" value="1"/>
</dbReference>
<dbReference type="SMART" id="SM00823">
    <property type="entry name" value="PKS_PP"/>
    <property type="match status" value="1"/>
</dbReference>
<sequence length="1585" mass="164115">MANEEKLRAYLKRVTGELHRATEQLRALDRRAHEPIAIVGAACRLPGGVESPDDLWELLHAGADAVGPAPADRGWDVEGRYSPDPDTPGTSYCREGGFVQGADRFDPALFGISPNEALTMDPQQRLLLETSWEALERAGLDPQSLAGSRTGVFAGAWESGYQKGVEGLEADLEAQLLAGIVSFTAGRVAYALGLEGPALTIDTACSSSLVALHLAVQSLRRGECDLALAGGATVIADFALFTQFSRQRGLAPDGRCKAFGETADGFGPAEGAGMLLVERLSDARRNGHPVLAVVRGSAVNQDGASNGLTAPSGPAQQRVIREALADAGLTPADVDAVEAHGTGTPLGDPIEAGALMATYGHERTGDPLWLGSLKSNIGHTQAAAGVAGVIKMVLALRHGELPRTLHASTASSRIDWDAGAVELLDEARPWPRRAEGPRRAGISSFGISGTNAHLVIEEEPPARPEPEEAAQPPAPATTVLPLSAAGARSLREQARRLAAHLAGHEEITAADAARSAATTRAALSHRASVLADDRRALIDRLTALAEDRKDPDVTVGEAGSGRPPVFVFPGQGSQWTGMGTELLDRAPVFRAKAEECARALAAHLDWSVLDVLRDAPGAPPIDRADVVQPTLFTMMVSLAALWESHGVRPAAVVGHSQGEIAAAHAAGALSLDDAARVIAERSRLWKRLAGNGGMLSVMAPADRVRELMEPWAERMSVAAVNGPASVTVAGDARALEEFGGRLSAAGVLRWPLAGVDFAGHSPQVEQFRAELLDTLGTVRPTAARLPFFSTVTAAAHEPEGLDAAYWYRNMREPVEFASTLRTLLREGHRTFVEMGPHPLLGAAIDEVAEAEGVHATALATLHRGSGGLDRFRSSVGAAFAHGVRVDWDALFEGSGARRVPLPTYAFSRDRYWLPTAIGRRAVEAAPVDASAPGRYRVTWTPVASDDSGRPSGRWLLVQTPGTAPDEADAAASALGAAGVVVERCLLDPTEAARVTLTERLAELDAQPEGLAGVLVLPGRPQSTAPADASPLDPGTAAVLLVVQAVPDAAPKARIWVVTRGAVAVGSGEVPCAVGARVWGLGRVAALEVPVQWGGLVDVAVGAGVREWRRVVGVVAGGGEDQVAVRGAGVFGRRLVGVGVRGGSGVWRARGCVVVTGGLGGVGGHVARWLARSGAEHVVLAGRRGGGVVGAVELERELVGLGAKVTFVSCDVGDRASVVGLLGVVEGLGVPLRGVFHAAGVAQVSGLGEVSLAEAGGVLGGKAVGAELLDELTAGVELDAFVLFSSGAGVWGSGGQSVYAAANAHLDALAERRRAQGRPATSVAWGLWGGEGMGADEGVTEFYAERGLAPMRPESGIEALHTALNEGDTCVTVADIDWEHFVTGFTAYRPSPLISDIPQVRALRTPEPTVDASDGLRRRVDAALTPRERTKVLVDLVRTVAAEVLGHDGIGGIGHDVAFRDLGFDSLAAVRMRGRLAEATGLVLPATVIFDHPTVDRLGGALLERLSADEPAPGGAPEPAGGRPATPPPAPEPAVHDADIDELDADALIRLATGTAGPADGTPADGTPADGGPDAAATAPDGAPEQ</sequence>
<dbReference type="Pfam" id="PF08659">
    <property type="entry name" value="KR"/>
    <property type="match status" value="1"/>
</dbReference>
<dbReference type="CDD" id="cd00833">
    <property type="entry name" value="PKS"/>
    <property type="match status" value="1"/>
</dbReference>
<protein>
    <recommendedName>
        <fullName evidence="13">Type I polyketide synthase</fullName>
    </recommendedName>
</protein>
<dbReference type="SMART" id="SM00825">
    <property type="entry name" value="PKS_KS"/>
    <property type="match status" value="1"/>
</dbReference>
<evidence type="ECO:0008006" key="13">
    <source>
        <dbReference type="Google" id="ProtNLM"/>
    </source>
</evidence>
<dbReference type="InterPro" id="IPR020806">
    <property type="entry name" value="PKS_PP-bd"/>
</dbReference>
<feature type="compositionally biased region" description="Low complexity" evidence="8">
    <location>
        <begin position="1509"/>
        <end position="1523"/>
    </location>
</feature>
<dbReference type="Gene3D" id="3.30.70.3290">
    <property type="match status" value="1"/>
</dbReference>
<keyword evidence="5" id="KW-0045">Antibiotic biosynthesis</keyword>
<dbReference type="InterPro" id="IPR015083">
    <property type="entry name" value="NorB/c/GfsB-D-like_docking"/>
</dbReference>
<dbReference type="InterPro" id="IPR001227">
    <property type="entry name" value="Ac_transferase_dom_sf"/>
</dbReference>
<dbReference type="InterPro" id="IPR036291">
    <property type="entry name" value="NAD(P)-bd_dom_sf"/>
</dbReference>
<dbReference type="InterPro" id="IPR014043">
    <property type="entry name" value="Acyl_transferase_dom"/>
</dbReference>
<dbReference type="SUPFAM" id="SSF53901">
    <property type="entry name" value="Thiolase-like"/>
    <property type="match status" value="1"/>
</dbReference>
<dbReference type="PROSITE" id="PS50075">
    <property type="entry name" value="CARRIER"/>
    <property type="match status" value="1"/>
</dbReference>
<dbReference type="Pfam" id="PF00550">
    <property type="entry name" value="PP-binding"/>
    <property type="match status" value="1"/>
</dbReference>
<dbReference type="InterPro" id="IPR050091">
    <property type="entry name" value="PKS_NRPS_Biosynth_Enz"/>
</dbReference>
<proteinExistence type="predicted"/>
<dbReference type="SUPFAM" id="SSF51735">
    <property type="entry name" value="NAD(P)-binding Rossmann-fold domains"/>
    <property type="match status" value="2"/>
</dbReference>
<evidence type="ECO:0000313" key="11">
    <source>
        <dbReference type="EMBL" id="ANB09079.1"/>
    </source>
</evidence>
<keyword evidence="3" id="KW-0597">Phosphoprotein</keyword>
<reference evidence="11 12" key="2">
    <citation type="journal article" date="2016" name="Genome Announc.">
        <title>Complete Genome Sequence of Streptomyces ambofaciens DSM 40697, a Paradigm for Genome Plasticity Studies.</title>
        <authorList>
            <person name="Thibessard A."/>
            <person name="Leblond P."/>
        </authorList>
    </citation>
    <scope>NUCLEOTIDE SEQUENCE [LARGE SCALE GENOMIC DNA]</scope>
    <source>
        <strain evidence="11 12">DSM 40697</strain>
    </source>
</reference>
<dbReference type="InterPro" id="IPR036299">
    <property type="entry name" value="Polyketide_synth_docking_sf"/>
</dbReference>
<dbReference type="Gene3D" id="3.40.50.720">
    <property type="entry name" value="NAD(P)-binding Rossmann-like Domain"/>
    <property type="match status" value="1"/>
</dbReference>
<feature type="domain" description="Ketosynthase family 3 (KS3)" evidence="10">
    <location>
        <begin position="33"/>
        <end position="458"/>
    </location>
</feature>
<dbReference type="PROSITE" id="PS52004">
    <property type="entry name" value="KS3_2"/>
    <property type="match status" value="1"/>
</dbReference>
<dbReference type="Pfam" id="PF02801">
    <property type="entry name" value="Ketoacyl-synt_C"/>
    <property type="match status" value="1"/>
</dbReference>
<keyword evidence="6" id="KW-0511">Multifunctional enzyme</keyword>
<dbReference type="SUPFAM" id="SSF101173">
    <property type="entry name" value="Docking domain B of the erythromycin polyketide synthase (DEBS)"/>
    <property type="match status" value="1"/>
</dbReference>
<evidence type="ECO:0000256" key="3">
    <source>
        <dbReference type="ARBA" id="ARBA00022553"/>
    </source>
</evidence>
<name>A0ABN4PD57_STRAM</name>
<dbReference type="InterPro" id="IPR016039">
    <property type="entry name" value="Thiolase-like"/>
</dbReference>
<dbReference type="EMBL" id="CP012949">
    <property type="protein sequence ID" value="ANB09079.1"/>
    <property type="molecule type" value="Genomic_DNA"/>
</dbReference>
<organism evidence="11 12">
    <name type="scientific">Streptomyces ambofaciens</name>
    <dbReference type="NCBI Taxonomy" id="1889"/>
    <lineage>
        <taxon>Bacteria</taxon>
        <taxon>Bacillati</taxon>
        <taxon>Actinomycetota</taxon>
        <taxon>Actinomycetes</taxon>
        <taxon>Kitasatosporales</taxon>
        <taxon>Streptomycetaceae</taxon>
        <taxon>Streptomyces</taxon>
    </lineage>
</organism>
<dbReference type="InterPro" id="IPR020841">
    <property type="entry name" value="PKS_Beta-ketoAc_synthase_dom"/>
</dbReference>
<dbReference type="InterPro" id="IPR016036">
    <property type="entry name" value="Malonyl_transacylase_ACP-bd"/>
</dbReference>
<dbReference type="InterPro" id="IPR014031">
    <property type="entry name" value="Ketoacyl_synth_C"/>
</dbReference>
<dbReference type="SMART" id="SM00827">
    <property type="entry name" value="PKS_AT"/>
    <property type="match status" value="1"/>
</dbReference>
<feature type="compositionally biased region" description="Low complexity" evidence="8">
    <location>
        <begin position="1545"/>
        <end position="1585"/>
    </location>
</feature>
<dbReference type="InterPro" id="IPR018201">
    <property type="entry name" value="Ketoacyl_synth_AS"/>
</dbReference>
<dbReference type="InterPro" id="IPR036736">
    <property type="entry name" value="ACP-like_sf"/>
</dbReference>
<dbReference type="Pfam" id="PF00698">
    <property type="entry name" value="Acyl_transf_1"/>
    <property type="match status" value="1"/>
</dbReference>
<dbReference type="PANTHER" id="PTHR43775:SF51">
    <property type="entry name" value="INACTIVE PHENOLPHTHIOCEROL SYNTHESIS POLYKETIDE SYNTHASE TYPE I PKS1-RELATED"/>
    <property type="match status" value="1"/>
</dbReference>
<evidence type="ECO:0000256" key="2">
    <source>
        <dbReference type="ARBA" id="ARBA00022450"/>
    </source>
</evidence>
<evidence type="ECO:0000256" key="6">
    <source>
        <dbReference type="ARBA" id="ARBA00023268"/>
    </source>
</evidence>
<dbReference type="PROSITE" id="PS00012">
    <property type="entry name" value="PHOSPHOPANTETHEINE"/>
    <property type="match status" value="1"/>
</dbReference>
<accession>A0ABN4PD57</accession>
<keyword evidence="2" id="KW-0596">Phosphopantetheine</keyword>
<dbReference type="InterPro" id="IPR009081">
    <property type="entry name" value="PP-bd_ACP"/>
</dbReference>
<dbReference type="Gene3D" id="3.40.366.10">
    <property type="entry name" value="Malonyl-Coenzyme A Acyl Carrier Protein, domain 2"/>
    <property type="match status" value="1"/>
</dbReference>
<dbReference type="CDD" id="cd08952">
    <property type="entry name" value="KR_1_SDR_x"/>
    <property type="match status" value="1"/>
</dbReference>
<evidence type="ECO:0000256" key="1">
    <source>
        <dbReference type="ARBA" id="ARBA00001957"/>
    </source>
</evidence>
<comment type="cofactor">
    <cofactor evidence="1">
        <name>pantetheine 4'-phosphate</name>
        <dbReference type="ChEBI" id="CHEBI:47942"/>
    </cofactor>
</comment>
<reference evidence="12" key="1">
    <citation type="submission" date="2015-10" db="EMBL/GenBank/DDBJ databases">
        <title>Complete genome sequence of Streptomyces ambofaciens DSM 40697.</title>
        <authorList>
            <person name="Thibessard A."/>
            <person name="Leblond P."/>
        </authorList>
    </citation>
    <scope>NUCLEOTIDE SEQUENCE [LARGE SCALE GENOMIC DNA]</scope>
    <source>
        <strain evidence="12">DSM 40697</strain>
    </source>
</reference>
<dbReference type="Pfam" id="PF00109">
    <property type="entry name" value="ketoacyl-synt"/>
    <property type="match status" value="1"/>
</dbReference>
<dbReference type="Gene3D" id="1.10.1200.10">
    <property type="entry name" value="ACP-like"/>
    <property type="match status" value="1"/>
</dbReference>
<dbReference type="PANTHER" id="PTHR43775">
    <property type="entry name" value="FATTY ACID SYNTHASE"/>
    <property type="match status" value="1"/>
</dbReference>
<dbReference type="InterPro" id="IPR016035">
    <property type="entry name" value="Acyl_Trfase/lysoPLipase"/>
</dbReference>
<evidence type="ECO:0000256" key="7">
    <source>
        <dbReference type="ARBA" id="ARBA00023315"/>
    </source>
</evidence>
<dbReference type="InterPro" id="IPR013968">
    <property type="entry name" value="PKS_KR"/>
</dbReference>
<dbReference type="InterPro" id="IPR014030">
    <property type="entry name" value="Ketoacyl_synth_N"/>
</dbReference>
<dbReference type="SUPFAM" id="SSF52151">
    <property type="entry name" value="FabD/lysophospholipase-like"/>
    <property type="match status" value="1"/>
</dbReference>
<gene>
    <name evidence="11" type="ORF">SAM40697_5122</name>
</gene>
<evidence type="ECO:0000256" key="4">
    <source>
        <dbReference type="ARBA" id="ARBA00022679"/>
    </source>
</evidence>
<evidence type="ECO:0000313" key="12">
    <source>
        <dbReference type="Proteomes" id="UP000076720"/>
    </source>
</evidence>
<dbReference type="Pfam" id="PF08990">
    <property type="entry name" value="Docking"/>
    <property type="match status" value="1"/>
</dbReference>
<keyword evidence="4" id="KW-0808">Transferase</keyword>
<evidence type="ECO:0000259" key="9">
    <source>
        <dbReference type="PROSITE" id="PS50075"/>
    </source>
</evidence>
<dbReference type="Proteomes" id="UP000076720">
    <property type="component" value="Chromosome"/>
</dbReference>
<keyword evidence="12" id="KW-1185">Reference proteome</keyword>
<evidence type="ECO:0000259" key="10">
    <source>
        <dbReference type="PROSITE" id="PS52004"/>
    </source>
</evidence>